<feature type="domain" description="Pyrrolo-quinoline quinone repeat" evidence="1">
    <location>
        <begin position="25"/>
        <end position="94"/>
    </location>
</feature>
<evidence type="ECO:0000313" key="3">
    <source>
        <dbReference type="Proteomes" id="UP001596972"/>
    </source>
</evidence>
<organism evidence="2 3">
    <name type="scientific">Actinomadura sediminis</name>
    <dbReference type="NCBI Taxonomy" id="1038904"/>
    <lineage>
        <taxon>Bacteria</taxon>
        <taxon>Bacillati</taxon>
        <taxon>Actinomycetota</taxon>
        <taxon>Actinomycetes</taxon>
        <taxon>Streptosporangiales</taxon>
        <taxon>Thermomonosporaceae</taxon>
        <taxon>Actinomadura</taxon>
    </lineage>
</organism>
<evidence type="ECO:0000259" key="1">
    <source>
        <dbReference type="Pfam" id="PF13360"/>
    </source>
</evidence>
<dbReference type="RefSeq" id="WP_378298972.1">
    <property type="nucleotide sequence ID" value="NZ_JBHTJA010000025.1"/>
</dbReference>
<dbReference type="Proteomes" id="UP001596972">
    <property type="component" value="Unassembled WGS sequence"/>
</dbReference>
<reference evidence="3" key="1">
    <citation type="journal article" date="2019" name="Int. J. Syst. Evol. Microbiol.">
        <title>The Global Catalogue of Microorganisms (GCM) 10K type strain sequencing project: providing services to taxonomists for standard genome sequencing and annotation.</title>
        <authorList>
            <consortium name="The Broad Institute Genomics Platform"/>
            <consortium name="The Broad Institute Genome Sequencing Center for Infectious Disease"/>
            <person name="Wu L."/>
            <person name="Ma J."/>
        </authorList>
    </citation>
    <scope>NUCLEOTIDE SEQUENCE [LARGE SCALE GENOMIC DNA]</scope>
    <source>
        <strain evidence="3">JCM 31202</strain>
    </source>
</reference>
<evidence type="ECO:0000313" key="2">
    <source>
        <dbReference type="EMBL" id="MFD0901763.1"/>
    </source>
</evidence>
<dbReference type="InterPro" id="IPR011047">
    <property type="entry name" value="Quinoprotein_ADH-like_sf"/>
</dbReference>
<gene>
    <name evidence="2" type="ORF">ACFQ11_15290</name>
</gene>
<name>A0ABW3EN52_9ACTN</name>
<dbReference type="InterPro" id="IPR002372">
    <property type="entry name" value="PQQ_rpt_dom"/>
</dbReference>
<sequence length="130" mass="12968">MRASPCVTASAALEADAAHLEDGPDETSLTALDARTGEPVWCGAPPGVPVGSPVGAGGAVHVVTGDGTIVALEAATGLTRWTFACGEPAGVAPDEDALMYEEEPARLVPGDGSLPAQTGATVRLLRRPPG</sequence>
<comment type="caution">
    <text evidence="2">The sequence shown here is derived from an EMBL/GenBank/DDBJ whole genome shotgun (WGS) entry which is preliminary data.</text>
</comment>
<accession>A0ABW3EN52</accession>
<dbReference type="EMBL" id="JBHTJA010000025">
    <property type="protein sequence ID" value="MFD0901763.1"/>
    <property type="molecule type" value="Genomic_DNA"/>
</dbReference>
<proteinExistence type="predicted"/>
<dbReference type="InterPro" id="IPR015943">
    <property type="entry name" value="WD40/YVTN_repeat-like_dom_sf"/>
</dbReference>
<dbReference type="Gene3D" id="2.130.10.10">
    <property type="entry name" value="YVTN repeat-like/Quinoprotein amine dehydrogenase"/>
    <property type="match status" value="1"/>
</dbReference>
<dbReference type="SUPFAM" id="SSF50998">
    <property type="entry name" value="Quinoprotein alcohol dehydrogenase-like"/>
    <property type="match status" value="1"/>
</dbReference>
<keyword evidence="3" id="KW-1185">Reference proteome</keyword>
<protein>
    <submittedName>
        <fullName evidence="2">PQQ-binding-like beta-propeller repeat protein</fullName>
    </submittedName>
</protein>
<dbReference type="Pfam" id="PF13360">
    <property type="entry name" value="PQQ_2"/>
    <property type="match status" value="1"/>
</dbReference>